<dbReference type="Proteomes" id="UP001286456">
    <property type="component" value="Unassembled WGS sequence"/>
</dbReference>
<dbReference type="EMBL" id="JAUEPO010000004">
    <property type="protein sequence ID" value="KAK3323589.1"/>
    <property type="molecule type" value="Genomic_DNA"/>
</dbReference>
<sequence>MYLFFTIFHHLVFLFSLPGLPLLQLPLFPPSSDHHYPSMRACALCISAEPSRARSVQYGTRSSSSDRFRKPSTLTRRERERNVDEPAGE</sequence>
<reference evidence="3" key="2">
    <citation type="submission" date="2023-06" db="EMBL/GenBank/DDBJ databases">
        <authorList>
            <consortium name="Lawrence Berkeley National Laboratory"/>
            <person name="Haridas S."/>
            <person name="Hensen N."/>
            <person name="Bonometti L."/>
            <person name="Westerberg I."/>
            <person name="Brannstrom I.O."/>
            <person name="Guillou S."/>
            <person name="Cros-Aarteil S."/>
            <person name="Calhoun S."/>
            <person name="Kuo A."/>
            <person name="Mondo S."/>
            <person name="Pangilinan J."/>
            <person name="Riley R."/>
            <person name="Labutti K."/>
            <person name="Andreopoulos B."/>
            <person name="Lipzen A."/>
            <person name="Chen C."/>
            <person name="Yanf M."/>
            <person name="Daum C."/>
            <person name="Ng V."/>
            <person name="Clum A."/>
            <person name="Steindorff A."/>
            <person name="Ohm R."/>
            <person name="Martin F."/>
            <person name="Silar P."/>
            <person name="Natvig D."/>
            <person name="Lalanne C."/>
            <person name="Gautier V."/>
            <person name="Ament-Velasquez S.L."/>
            <person name="Kruys A."/>
            <person name="Hutchinson M.I."/>
            <person name="Powell A.J."/>
            <person name="Barry K."/>
            <person name="Miller A.N."/>
            <person name="Grigoriev I.V."/>
            <person name="Debuchy R."/>
            <person name="Gladieux P."/>
            <person name="Thoren M.H."/>
            <person name="Johannesson H."/>
        </authorList>
    </citation>
    <scope>NUCLEOTIDE SEQUENCE</scope>
    <source>
        <strain evidence="3">SMH4131-1</strain>
    </source>
</reference>
<evidence type="ECO:0008006" key="5">
    <source>
        <dbReference type="Google" id="ProtNLM"/>
    </source>
</evidence>
<feature type="region of interest" description="Disordered" evidence="1">
    <location>
        <begin position="56"/>
        <end position="89"/>
    </location>
</feature>
<gene>
    <name evidence="3" type="ORF">B0T19DRAFT_426464</name>
</gene>
<reference evidence="3" key="1">
    <citation type="journal article" date="2023" name="Mol. Phylogenet. Evol.">
        <title>Genome-scale phylogeny and comparative genomics of the fungal order Sordariales.</title>
        <authorList>
            <person name="Hensen N."/>
            <person name="Bonometti L."/>
            <person name="Westerberg I."/>
            <person name="Brannstrom I.O."/>
            <person name="Guillou S."/>
            <person name="Cros-Aarteil S."/>
            <person name="Calhoun S."/>
            <person name="Haridas S."/>
            <person name="Kuo A."/>
            <person name="Mondo S."/>
            <person name="Pangilinan J."/>
            <person name="Riley R."/>
            <person name="LaButti K."/>
            <person name="Andreopoulos B."/>
            <person name="Lipzen A."/>
            <person name="Chen C."/>
            <person name="Yan M."/>
            <person name="Daum C."/>
            <person name="Ng V."/>
            <person name="Clum A."/>
            <person name="Steindorff A."/>
            <person name="Ohm R.A."/>
            <person name="Martin F."/>
            <person name="Silar P."/>
            <person name="Natvig D.O."/>
            <person name="Lalanne C."/>
            <person name="Gautier V."/>
            <person name="Ament-Velasquez S.L."/>
            <person name="Kruys A."/>
            <person name="Hutchinson M.I."/>
            <person name="Powell A.J."/>
            <person name="Barry K."/>
            <person name="Miller A.N."/>
            <person name="Grigoriev I.V."/>
            <person name="Debuchy R."/>
            <person name="Gladieux P."/>
            <person name="Hiltunen Thoren M."/>
            <person name="Johannesson H."/>
        </authorList>
    </citation>
    <scope>NUCLEOTIDE SEQUENCE</scope>
    <source>
        <strain evidence="3">SMH4131-1</strain>
    </source>
</reference>
<organism evidence="3 4">
    <name type="scientific">Cercophora scortea</name>
    <dbReference type="NCBI Taxonomy" id="314031"/>
    <lineage>
        <taxon>Eukaryota</taxon>
        <taxon>Fungi</taxon>
        <taxon>Dikarya</taxon>
        <taxon>Ascomycota</taxon>
        <taxon>Pezizomycotina</taxon>
        <taxon>Sordariomycetes</taxon>
        <taxon>Sordariomycetidae</taxon>
        <taxon>Sordariales</taxon>
        <taxon>Lasiosphaeriaceae</taxon>
        <taxon>Cercophora</taxon>
    </lineage>
</organism>
<evidence type="ECO:0000313" key="3">
    <source>
        <dbReference type="EMBL" id="KAK3323589.1"/>
    </source>
</evidence>
<evidence type="ECO:0000256" key="1">
    <source>
        <dbReference type="SAM" id="MobiDB-lite"/>
    </source>
</evidence>
<feature type="chain" id="PRO_5041956891" description="Secreted protein" evidence="2">
    <location>
        <begin position="17"/>
        <end position="89"/>
    </location>
</feature>
<evidence type="ECO:0000256" key="2">
    <source>
        <dbReference type="SAM" id="SignalP"/>
    </source>
</evidence>
<feature type="compositionally biased region" description="Basic and acidic residues" evidence="1">
    <location>
        <begin position="64"/>
        <end position="89"/>
    </location>
</feature>
<proteinExistence type="predicted"/>
<comment type="caution">
    <text evidence="3">The sequence shown here is derived from an EMBL/GenBank/DDBJ whole genome shotgun (WGS) entry which is preliminary data.</text>
</comment>
<keyword evidence="4" id="KW-1185">Reference proteome</keyword>
<dbReference type="AlphaFoldDB" id="A0AAE0IEE3"/>
<feature type="signal peptide" evidence="2">
    <location>
        <begin position="1"/>
        <end position="16"/>
    </location>
</feature>
<keyword evidence="2" id="KW-0732">Signal</keyword>
<protein>
    <recommendedName>
        <fullName evidence="5">Secreted protein</fullName>
    </recommendedName>
</protein>
<accession>A0AAE0IEE3</accession>
<name>A0AAE0IEE3_9PEZI</name>
<evidence type="ECO:0000313" key="4">
    <source>
        <dbReference type="Proteomes" id="UP001286456"/>
    </source>
</evidence>